<dbReference type="InterPro" id="IPR010982">
    <property type="entry name" value="Lambda_DNA-bd_dom_sf"/>
</dbReference>
<evidence type="ECO:0000256" key="1">
    <source>
        <dbReference type="ARBA" id="ARBA00023125"/>
    </source>
</evidence>
<dbReference type="AlphaFoldDB" id="A0A6N7W6K0"/>
<feature type="domain" description="HTH cro/C1-type" evidence="2">
    <location>
        <begin position="7"/>
        <end position="61"/>
    </location>
</feature>
<accession>A0A6N7W6K0</accession>
<dbReference type="GeneID" id="86055766"/>
<reference evidence="3 4" key="1">
    <citation type="submission" date="2019-08" db="EMBL/GenBank/DDBJ databases">
        <title>In-depth cultivation of the pig gut microbiome towards novel bacterial diversity and tailored functional studies.</title>
        <authorList>
            <person name="Wylensek D."/>
            <person name="Hitch T.C.A."/>
            <person name="Clavel T."/>
        </authorList>
    </citation>
    <scope>NUCLEOTIDE SEQUENCE [LARGE SCALE GENOMIC DNA]</scope>
    <source>
        <strain evidence="3 4">WCA-389-WT-23B</strain>
    </source>
</reference>
<keyword evidence="1" id="KW-0238">DNA-binding</keyword>
<dbReference type="Pfam" id="PF01381">
    <property type="entry name" value="HTH_3"/>
    <property type="match status" value="1"/>
</dbReference>
<dbReference type="PANTHER" id="PTHR46558:SF11">
    <property type="entry name" value="HTH-TYPE TRANSCRIPTIONAL REGULATOR XRE"/>
    <property type="match status" value="1"/>
</dbReference>
<evidence type="ECO:0000313" key="3">
    <source>
        <dbReference type="EMBL" id="MSS90896.1"/>
    </source>
</evidence>
<organism evidence="3 4">
    <name type="scientific">Eisenbergiella porci</name>
    <dbReference type="NCBI Taxonomy" id="2652274"/>
    <lineage>
        <taxon>Bacteria</taxon>
        <taxon>Bacillati</taxon>
        <taxon>Bacillota</taxon>
        <taxon>Clostridia</taxon>
        <taxon>Lachnospirales</taxon>
        <taxon>Lachnospiraceae</taxon>
        <taxon>Eisenbergiella</taxon>
    </lineage>
</organism>
<proteinExistence type="predicted"/>
<comment type="caution">
    <text evidence="3">The sequence shown here is derived from an EMBL/GenBank/DDBJ whole genome shotgun (WGS) entry which is preliminary data.</text>
</comment>
<dbReference type="Proteomes" id="UP000436047">
    <property type="component" value="Unassembled WGS sequence"/>
</dbReference>
<dbReference type="GO" id="GO:0003677">
    <property type="term" value="F:DNA binding"/>
    <property type="evidence" value="ECO:0007669"/>
    <property type="project" value="UniProtKB-KW"/>
</dbReference>
<dbReference type="EMBL" id="VUMI01000049">
    <property type="protein sequence ID" value="MSS90896.1"/>
    <property type="molecule type" value="Genomic_DNA"/>
</dbReference>
<sequence length="120" mass="13687">MSIGDNIKKIREQRNLRQSELAEILGVSDKTISSWEINRTEPKMGMVEKICDALKCRKTDIIGNEQDSIDEKATAIGQEILNNEELRKLFDASRDVTQEDLRTINALLLSLKKAAERKEK</sequence>
<dbReference type="Gene3D" id="1.10.260.40">
    <property type="entry name" value="lambda repressor-like DNA-binding domains"/>
    <property type="match status" value="1"/>
</dbReference>
<evidence type="ECO:0000259" key="2">
    <source>
        <dbReference type="PROSITE" id="PS50943"/>
    </source>
</evidence>
<dbReference type="SMART" id="SM00530">
    <property type="entry name" value="HTH_XRE"/>
    <property type="match status" value="1"/>
</dbReference>
<dbReference type="CDD" id="cd00093">
    <property type="entry name" value="HTH_XRE"/>
    <property type="match status" value="1"/>
</dbReference>
<dbReference type="SUPFAM" id="SSF47413">
    <property type="entry name" value="lambda repressor-like DNA-binding domains"/>
    <property type="match status" value="1"/>
</dbReference>
<protein>
    <submittedName>
        <fullName evidence="3">Helix-turn-helix domain-containing protein</fullName>
    </submittedName>
</protein>
<gene>
    <name evidence="3" type="ORF">FYJ45_22365</name>
</gene>
<evidence type="ECO:0000313" key="4">
    <source>
        <dbReference type="Proteomes" id="UP000436047"/>
    </source>
</evidence>
<dbReference type="InterPro" id="IPR001387">
    <property type="entry name" value="Cro/C1-type_HTH"/>
</dbReference>
<name>A0A6N7W6K0_9FIRM</name>
<dbReference type="PROSITE" id="PS50943">
    <property type="entry name" value="HTH_CROC1"/>
    <property type="match status" value="1"/>
</dbReference>
<dbReference type="RefSeq" id="WP_154467304.1">
    <property type="nucleotide sequence ID" value="NZ_JAXDZL010000062.1"/>
</dbReference>
<dbReference type="PANTHER" id="PTHR46558">
    <property type="entry name" value="TRACRIPTIONAL REGULATORY PROTEIN-RELATED-RELATED"/>
    <property type="match status" value="1"/>
</dbReference>
<keyword evidence="4" id="KW-1185">Reference proteome</keyword>